<dbReference type="KEGG" id="dwd:DSCW_18340"/>
<keyword evidence="3" id="KW-1185">Reference proteome</keyword>
<dbReference type="OrthoDB" id="5472058at2"/>
<dbReference type="AlphaFoldDB" id="A0A5K7ZDT5"/>
<evidence type="ECO:0000313" key="2">
    <source>
        <dbReference type="EMBL" id="BBO74417.1"/>
    </source>
</evidence>
<feature type="region of interest" description="Disordered" evidence="1">
    <location>
        <begin position="145"/>
        <end position="164"/>
    </location>
</feature>
<evidence type="ECO:0008006" key="4">
    <source>
        <dbReference type="Google" id="ProtNLM"/>
    </source>
</evidence>
<proteinExistence type="predicted"/>
<reference evidence="2 3" key="1">
    <citation type="submission" date="2019-11" db="EMBL/GenBank/DDBJ databases">
        <title>Comparative genomics of hydrocarbon-degrading Desulfosarcina strains.</title>
        <authorList>
            <person name="Watanabe M."/>
            <person name="Kojima H."/>
            <person name="Fukui M."/>
        </authorList>
    </citation>
    <scope>NUCLEOTIDE SEQUENCE [LARGE SCALE GENOMIC DNA]</scope>
    <source>
        <strain evidence="2 3">PP31</strain>
    </source>
</reference>
<evidence type="ECO:0000313" key="3">
    <source>
        <dbReference type="Proteomes" id="UP000427769"/>
    </source>
</evidence>
<dbReference type="EMBL" id="AP021875">
    <property type="protein sequence ID" value="BBO74417.1"/>
    <property type="molecule type" value="Genomic_DNA"/>
</dbReference>
<name>A0A5K7ZDT5_9BACT</name>
<protein>
    <recommendedName>
        <fullName evidence="4">DUF2752 domain-containing protein</fullName>
    </recommendedName>
</protein>
<dbReference type="RefSeq" id="WP_155303455.1">
    <property type="nucleotide sequence ID" value="NZ_AP021875.1"/>
</dbReference>
<evidence type="ECO:0000256" key="1">
    <source>
        <dbReference type="SAM" id="MobiDB-lite"/>
    </source>
</evidence>
<gene>
    <name evidence="2" type="ORF">DSCW_18340</name>
</gene>
<organism evidence="2 3">
    <name type="scientific">Desulfosarcina widdelii</name>
    <dbReference type="NCBI Taxonomy" id="947919"/>
    <lineage>
        <taxon>Bacteria</taxon>
        <taxon>Pseudomonadati</taxon>
        <taxon>Thermodesulfobacteriota</taxon>
        <taxon>Desulfobacteria</taxon>
        <taxon>Desulfobacterales</taxon>
        <taxon>Desulfosarcinaceae</taxon>
        <taxon>Desulfosarcina</taxon>
    </lineage>
</organism>
<dbReference type="Proteomes" id="UP000427769">
    <property type="component" value="Chromosome"/>
</dbReference>
<sequence>MKLTCPSCGAVHSAEAWSNDANARQCMLIVAELPTEVSRRAIPYLALFRPTSGRGLSWTKALKLLKELKDLVADASIQWDRSPARANQIMAWADAMERVIQRPPRDLPLTKHNYLRKVAYQLADEIDQGDERNFNRRERAGAVLPAEDFSERSGGDLEPVLSVEDMQKIRKKNLPSYKKPSHRPNFT</sequence>
<accession>A0A5K7ZDT5</accession>